<dbReference type="PANTHER" id="PTHR21633:SF10">
    <property type="entry name" value="IQ MOTIF CONTAINING F4"/>
    <property type="match status" value="1"/>
</dbReference>
<feature type="compositionally biased region" description="Basic and acidic residues" evidence="1">
    <location>
        <begin position="85"/>
        <end position="110"/>
    </location>
</feature>
<gene>
    <name evidence="2" type="ORF">MONAX_5E032360</name>
</gene>
<proteinExistence type="predicted"/>
<evidence type="ECO:0000256" key="1">
    <source>
        <dbReference type="SAM" id="MobiDB-lite"/>
    </source>
</evidence>
<dbReference type="Proteomes" id="UP000335636">
    <property type="component" value="Unassembled WGS sequence"/>
</dbReference>
<accession>A0A5E4BNX9</accession>
<protein>
    <submittedName>
        <fullName evidence="2">Uncharacterized protein</fullName>
    </submittedName>
</protein>
<dbReference type="EMBL" id="CABDUW010000519">
    <property type="protein sequence ID" value="VTJ70681.1"/>
    <property type="molecule type" value="Genomic_DNA"/>
</dbReference>
<dbReference type="PANTHER" id="PTHR21633">
    <property type="entry name" value="IQ MOTIF CONTAINING F"/>
    <property type="match status" value="1"/>
</dbReference>
<keyword evidence="3" id="KW-1185">Reference proteome</keyword>
<organism evidence="2 3">
    <name type="scientific">Marmota monax</name>
    <name type="common">Woodchuck</name>
    <dbReference type="NCBI Taxonomy" id="9995"/>
    <lineage>
        <taxon>Eukaryota</taxon>
        <taxon>Metazoa</taxon>
        <taxon>Chordata</taxon>
        <taxon>Craniata</taxon>
        <taxon>Vertebrata</taxon>
        <taxon>Euteleostomi</taxon>
        <taxon>Mammalia</taxon>
        <taxon>Eutheria</taxon>
        <taxon>Euarchontoglires</taxon>
        <taxon>Glires</taxon>
        <taxon>Rodentia</taxon>
        <taxon>Sciuromorpha</taxon>
        <taxon>Sciuridae</taxon>
        <taxon>Xerinae</taxon>
        <taxon>Marmotini</taxon>
        <taxon>Marmota</taxon>
    </lineage>
</organism>
<dbReference type="Pfam" id="PF00612">
    <property type="entry name" value="IQ"/>
    <property type="match status" value="1"/>
</dbReference>
<name>A0A5E4BNX9_MARMO</name>
<reference evidence="2" key="1">
    <citation type="submission" date="2019-04" db="EMBL/GenBank/DDBJ databases">
        <authorList>
            <person name="Alioto T."/>
            <person name="Alioto T."/>
        </authorList>
    </citation>
    <scope>NUCLEOTIDE SEQUENCE [LARGE SCALE GENOMIC DNA]</scope>
</reference>
<feature type="compositionally biased region" description="Gly residues" evidence="1">
    <location>
        <begin position="1"/>
        <end position="10"/>
    </location>
</feature>
<feature type="compositionally biased region" description="Acidic residues" evidence="1">
    <location>
        <begin position="111"/>
        <end position="120"/>
    </location>
</feature>
<feature type="region of interest" description="Disordered" evidence="1">
    <location>
        <begin position="1"/>
        <end position="24"/>
    </location>
</feature>
<comment type="caution">
    <text evidence="2">The sequence shown here is derived from an EMBL/GenBank/DDBJ whole genome shotgun (WGS) entry which is preliminary data.</text>
</comment>
<dbReference type="CDD" id="cd23766">
    <property type="entry name" value="IQCG"/>
    <property type="match status" value="1"/>
</dbReference>
<feature type="region of interest" description="Disordered" evidence="1">
    <location>
        <begin position="73"/>
        <end position="173"/>
    </location>
</feature>
<dbReference type="AlphaFoldDB" id="A0A5E4BNX9"/>
<sequence length="241" mass="26824">MRSGKVGEGQGVTERQEWTSAEASPTPALHILTCTFHMCFSVTPGEVALRRPGLQVDPYVLVLKMTLLHQMGLQGPAKNKKNKKGKGDEDGDESKSEDPIPKDTKDKEDKGDESDDESQSEDIKAKGGNGYHRKLSPISSLQLQLQKKKKKKKKRKGDEDGDESQQPPSDSELKATKIQAWWRGTLVRRALLHAALRVWIIQCCNTVDYALLFALPRIIGVIMLTRPLDFSRAAMSSEKIS</sequence>
<evidence type="ECO:0000313" key="2">
    <source>
        <dbReference type="EMBL" id="VTJ70681.1"/>
    </source>
</evidence>
<dbReference type="InterPro" id="IPR000048">
    <property type="entry name" value="IQ_motif_EF-hand-BS"/>
</dbReference>
<evidence type="ECO:0000313" key="3">
    <source>
        <dbReference type="Proteomes" id="UP000335636"/>
    </source>
</evidence>
<dbReference type="InterPro" id="IPR039887">
    <property type="entry name" value="IQCF"/>
</dbReference>
<dbReference type="GO" id="GO:0005516">
    <property type="term" value="F:calmodulin binding"/>
    <property type="evidence" value="ECO:0007669"/>
    <property type="project" value="TreeGrafter"/>
</dbReference>
<feature type="compositionally biased region" description="Basic residues" evidence="1">
    <location>
        <begin position="146"/>
        <end position="155"/>
    </location>
</feature>
<dbReference type="PROSITE" id="PS50096">
    <property type="entry name" value="IQ"/>
    <property type="match status" value="1"/>
</dbReference>